<dbReference type="InterPro" id="IPR018060">
    <property type="entry name" value="HTH_AraC"/>
</dbReference>
<dbReference type="Pfam" id="PF12833">
    <property type="entry name" value="HTH_18"/>
    <property type="match status" value="1"/>
</dbReference>
<dbReference type="PATRIC" id="fig|459424.11.peg.1018"/>
<keyword evidence="3" id="KW-0804">Transcription</keyword>
<evidence type="ECO:0000256" key="2">
    <source>
        <dbReference type="ARBA" id="ARBA00023125"/>
    </source>
</evidence>
<dbReference type="GO" id="GO:0043565">
    <property type="term" value="F:sequence-specific DNA binding"/>
    <property type="evidence" value="ECO:0007669"/>
    <property type="project" value="InterPro"/>
</dbReference>
<evidence type="ECO:0000313" key="5">
    <source>
        <dbReference type="EMBL" id="AGC61023.1"/>
    </source>
</evidence>
<dbReference type="InterPro" id="IPR050204">
    <property type="entry name" value="AraC_XylS_family_regulators"/>
</dbReference>
<evidence type="ECO:0000313" key="6">
    <source>
        <dbReference type="Proteomes" id="UP000011157"/>
    </source>
</evidence>
<dbReference type="Gene3D" id="1.10.10.60">
    <property type="entry name" value="Homeodomain-like"/>
    <property type="match status" value="1"/>
</dbReference>
<sequence length="168" mass="18454">MVEHCLQASVDVTTYFVDPHCTLADELRHHHGAGISAAPELRELLVGGISDPWRRPSTELDPRLVEALSALSENSVPLLAVAAQVGLSAQRLRALARRDLGMPLTRWRVWTRLRRAAQAVQAGQSLADATVTAGFSDQAHLTRQMREMMGLTPATVLPLLRHHFLDAT</sequence>
<dbReference type="AlphaFoldDB" id="L7V3G4"/>
<gene>
    <name evidence="5" type="ordered locus">MULP_00994</name>
</gene>
<dbReference type="EMBL" id="CP003899">
    <property type="protein sequence ID" value="AGC61023.1"/>
    <property type="molecule type" value="Genomic_DNA"/>
</dbReference>
<dbReference type="PANTHER" id="PTHR46796">
    <property type="entry name" value="HTH-TYPE TRANSCRIPTIONAL ACTIVATOR RHAS-RELATED"/>
    <property type="match status" value="1"/>
</dbReference>
<dbReference type="PROSITE" id="PS01124">
    <property type="entry name" value="HTH_ARAC_FAMILY_2"/>
    <property type="match status" value="1"/>
</dbReference>
<keyword evidence="6" id="KW-1185">Reference proteome</keyword>
<dbReference type="GO" id="GO:0003700">
    <property type="term" value="F:DNA-binding transcription factor activity"/>
    <property type="evidence" value="ECO:0007669"/>
    <property type="project" value="InterPro"/>
</dbReference>
<evidence type="ECO:0000256" key="3">
    <source>
        <dbReference type="ARBA" id="ARBA00023163"/>
    </source>
</evidence>
<dbReference type="PROSITE" id="PS00041">
    <property type="entry name" value="HTH_ARAC_FAMILY_1"/>
    <property type="match status" value="1"/>
</dbReference>
<keyword evidence="1" id="KW-0805">Transcription regulation</keyword>
<dbReference type="SMART" id="SM00342">
    <property type="entry name" value="HTH_ARAC"/>
    <property type="match status" value="1"/>
</dbReference>
<dbReference type="Proteomes" id="UP000011157">
    <property type="component" value="Chromosome"/>
</dbReference>
<evidence type="ECO:0000259" key="4">
    <source>
        <dbReference type="PROSITE" id="PS01124"/>
    </source>
</evidence>
<reference evidence="5 6" key="1">
    <citation type="journal article" date="2013" name="J. Bacteriol.">
        <title>Complete Genome Sequence of the Frog Pathogen Mycobacterium ulcerans Ecovar Liflandii.</title>
        <authorList>
            <person name="Tobias N.J."/>
            <person name="Doig K.D."/>
            <person name="Medema M.H."/>
            <person name="Chen H."/>
            <person name="Haring V."/>
            <person name="Moore R."/>
            <person name="Seemann T."/>
            <person name="Stinear T.P."/>
        </authorList>
    </citation>
    <scope>NUCLEOTIDE SEQUENCE [LARGE SCALE GENOMIC DNA]</scope>
    <source>
        <strain evidence="5 6">128FXT</strain>
    </source>
</reference>
<name>L7V3G4_MYCL1</name>
<dbReference type="HOGENOM" id="CLU_073078_1_0_11"/>
<protein>
    <submittedName>
        <fullName evidence="5">Regulatory protein</fullName>
    </submittedName>
</protein>
<proteinExistence type="predicted"/>
<evidence type="ECO:0000256" key="1">
    <source>
        <dbReference type="ARBA" id="ARBA00023015"/>
    </source>
</evidence>
<accession>L7V3G4</accession>
<dbReference type="InterPro" id="IPR018062">
    <property type="entry name" value="HTH_AraC-typ_CS"/>
</dbReference>
<keyword evidence="2" id="KW-0238">DNA-binding</keyword>
<dbReference type="KEGG" id="mli:MULP_00994"/>
<organism evidence="5 6">
    <name type="scientific">Mycobacterium liflandii (strain 128FXT)</name>
    <dbReference type="NCBI Taxonomy" id="459424"/>
    <lineage>
        <taxon>Bacteria</taxon>
        <taxon>Bacillati</taxon>
        <taxon>Actinomycetota</taxon>
        <taxon>Actinomycetes</taxon>
        <taxon>Mycobacteriales</taxon>
        <taxon>Mycobacteriaceae</taxon>
        <taxon>Mycobacterium</taxon>
        <taxon>Mycobacterium ulcerans group</taxon>
    </lineage>
</organism>
<feature type="domain" description="HTH araC/xylS-type" evidence="4">
    <location>
        <begin position="62"/>
        <end position="159"/>
    </location>
</feature>